<feature type="domain" description="PAS" evidence="2">
    <location>
        <begin position="262"/>
        <end position="329"/>
    </location>
</feature>
<reference evidence="3 4" key="1">
    <citation type="submission" date="2017-08" db="EMBL/GenBank/DDBJ databases">
        <title>Infants hospitalized years apart are colonized by the same room-sourced microbial strains.</title>
        <authorList>
            <person name="Brooks B."/>
            <person name="Olm M.R."/>
            <person name="Firek B.A."/>
            <person name="Baker R."/>
            <person name="Thomas B.C."/>
            <person name="Morowitz M.J."/>
            <person name="Banfield J.F."/>
        </authorList>
    </citation>
    <scope>NUCLEOTIDE SEQUENCE [LARGE SCALE GENOMIC DNA]</scope>
    <source>
        <strain evidence="3">S2_003_000_R2_11</strain>
    </source>
</reference>
<keyword evidence="1" id="KW-0812">Transmembrane</keyword>
<gene>
    <name evidence="3" type="ORF">DI533_11070</name>
</gene>
<feature type="transmembrane region" description="Helical" evidence="1">
    <location>
        <begin position="6"/>
        <end position="29"/>
    </location>
</feature>
<evidence type="ECO:0000256" key="1">
    <source>
        <dbReference type="SAM" id="Phobius"/>
    </source>
</evidence>
<evidence type="ECO:0000259" key="2">
    <source>
        <dbReference type="SMART" id="SM00091"/>
    </source>
</evidence>
<dbReference type="InterPro" id="IPR035965">
    <property type="entry name" value="PAS-like_dom_sf"/>
</dbReference>
<feature type="domain" description="PAS" evidence="2">
    <location>
        <begin position="156"/>
        <end position="224"/>
    </location>
</feature>
<organism evidence="3 4">
    <name type="scientific">Cereibacter sphaeroides</name>
    <name type="common">Rhodobacter sphaeroides</name>
    <dbReference type="NCBI Taxonomy" id="1063"/>
    <lineage>
        <taxon>Bacteria</taxon>
        <taxon>Pseudomonadati</taxon>
        <taxon>Pseudomonadota</taxon>
        <taxon>Alphaproteobacteria</taxon>
        <taxon>Rhodobacterales</taxon>
        <taxon>Paracoccaceae</taxon>
        <taxon>Cereibacter</taxon>
    </lineage>
</organism>
<dbReference type="Gene3D" id="3.30.450.20">
    <property type="entry name" value="PAS domain"/>
    <property type="match status" value="1"/>
</dbReference>
<dbReference type="Pfam" id="PF12860">
    <property type="entry name" value="PAS_7"/>
    <property type="match status" value="1"/>
</dbReference>
<evidence type="ECO:0000313" key="4">
    <source>
        <dbReference type="Proteomes" id="UP000248975"/>
    </source>
</evidence>
<protein>
    <submittedName>
        <fullName evidence="3">Diguanylate cyclase</fullName>
    </submittedName>
</protein>
<dbReference type="CDD" id="cd00130">
    <property type="entry name" value="PAS"/>
    <property type="match status" value="1"/>
</dbReference>
<dbReference type="AlphaFoldDB" id="A0A2W5S6Z7"/>
<dbReference type="EMBL" id="QFQS01000002">
    <property type="protein sequence ID" value="PZQ97706.1"/>
    <property type="molecule type" value="Genomic_DNA"/>
</dbReference>
<feature type="domain" description="PAS" evidence="2">
    <location>
        <begin position="392"/>
        <end position="460"/>
    </location>
</feature>
<sequence length="522" mass="57078">MVHDWVVGVYIALAAFAAALTGVALLVLFPQTKTQTGNPTYKPVGTIFIFDGETLVDASPGARALLSAAPVRGTPWRRLMAFLAPRFPGFEARLAGLAAEGRFVLASTDRNPAGPLTLQAEWRGGLSHITLAGVEHDGAIALIDPLAQRAMEEELALLRGTVAQAPLPIWLENAEREVIWANARYLRLAADRLGPEDELGWPLPRLMEVDQMTQGRLTFDAAHEPPLMFDATVRPAGDGRMIYATPVDALVQAENSLRDFTQTLTKTFAHLPIGLAIFDNQRQLALFNPALFDLSGLPSEFLIARPTLFDFLDRMRDRQMIPEPKDYPSWRAQIADLERAAVSGTYEETWDLPTGQTYRVMGRPHPDGAMALLFEDISTETSRTRRYRADLELGQSVIDAMDEAVAVFSSTGQLILSNPAYVDLWSHDPANSLDADSNIGALSHRWSGQTAPSSVWAEAEDFVLTFGPRKAWSAEARLGDGRLLLCRFVPLSGGATMIAFRPSAAISEGAVAFATSRSLLRL</sequence>
<dbReference type="InterPro" id="IPR000014">
    <property type="entry name" value="PAS"/>
</dbReference>
<comment type="caution">
    <text evidence="3">The sequence shown here is derived from an EMBL/GenBank/DDBJ whole genome shotgun (WGS) entry which is preliminary data.</text>
</comment>
<name>A0A2W5S6Z7_CERSP</name>
<accession>A0A2W5S6Z7</accession>
<keyword evidence="1" id="KW-0472">Membrane</keyword>
<keyword evidence="1" id="KW-1133">Transmembrane helix</keyword>
<evidence type="ECO:0000313" key="3">
    <source>
        <dbReference type="EMBL" id="PZQ97706.1"/>
    </source>
</evidence>
<dbReference type="SUPFAM" id="SSF55785">
    <property type="entry name" value="PYP-like sensor domain (PAS domain)"/>
    <property type="match status" value="1"/>
</dbReference>
<dbReference type="SMART" id="SM00091">
    <property type="entry name" value="PAS"/>
    <property type="match status" value="3"/>
</dbReference>
<proteinExistence type="predicted"/>
<dbReference type="Proteomes" id="UP000248975">
    <property type="component" value="Unassembled WGS sequence"/>
</dbReference>